<proteinExistence type="predicted"/>
<dbReference type="NCBIfam" id="NF040588">
    <property type="entry name" value="FxsC_Nterm"/>
    <property type="match status" value="1"/>
</dbReference>
<dbReference type="InterPro" id="IPR035897">
    <property type="entry name" value="Toll_tir_struct_dom_sf"/>
</dbReference>
<evidence type="ECO:0000313" key="3">
    <source>
        <dbReference type="EMBL" id="GGO50527.1"/>
    </source>
</evidence>
<sequence>MEAGDGGTRRMPQQTEEGPYFFLSYAHTPADPDGPDPDHWVRVLFKDLCRDILQLTTLPGAADAGFMDRQLRAGDGWPDKLSQNLAGCRVFVPLYAPRYFSSMECGREWYAFNDRVLRARRTGQGDFSAIVPALWTPVPLNDLPEPARHIHVDHAEYGTEYARDGFYGLIKVKRLHDAYSEAVFRLARRIVDVARTSSPPPCEPRDYESTPSAFRPQGSSARSIHITVAAPTRYTLPENRTPAPYGTTAQEWGPYQETTRPLAKVVSEQIRSLDYQLSVSDFDEQAAADSQGASAGADRPNVLLLDFWALGDEGRRRRLAAYDATAQPWTSMVVPRCGDDVQNRGEEGERLFRSVADTLPTLTARGKLSGCRTAVDGVPTLDAFSHVLPKVVAESANLFFTHAKAHPPAGERMPRPRLTGPTQWEPDGEPPPSLAPGGSA</sequence>
<reference evidence="4" key="1">
    <citation type="journal article" date="2019" name="Int. J. Syst. Evol. Microbiol.">
        <title>The Global Catalogue of Microorganisms (GCM) 10K type strain sequencing project: providing services to taxonomists for standard genome sequencing and annotation.</title>
        <authorList>
            <consortium name="The Broad Institute Genomics Platform"/>
            <consortium name="The Broad Institute Genome Sequencing Center for Infectious Disease"/>
            <person name="Wu L."/>
            <person name="Ma J."/>
        </authorList>
    </citation>
    <scope>NUCLEOTIDE SEQUENCE [LARGE SCALE GENOMIC DNA]</scope>
    <source>
        <strain evidence="4">CGMCC 4.7178</strain>
    </source>
</reference>
<dbReference type="SUPFAM" id="SSF52200">
    <property type="entry name" value="Toll/Interleukin receptor TIR domain"/>
    <property type="match status" value="1"/>
</dbReference>
<evidence type="ECO:0000256" key="1">
    <source>
        <dbReference type="SAM" id="MobiDB-lite"/>
    </source>
</evidence>
<dbReference type="InterPro" id="IPR000157">
    <property type="entry name" value="TIR_dom"/>
</dbReference>
<name>A0ABQ2MEY2_9ACTN</name>
<organism evidence="3 4">
    <name type="scientific">Streptomyces daqingensis</name>
    <dbReference type="NCBI Taxonomy" id="1472640"/>
    <lineage>
        <taxon>Bacteria</taxon>
        <taxon>Bacillati</taxon>
        <taxon>Actinomycetota</taxon>
        <taxon>Actinomycetes</taxon>
        <taxon>Kitasatosporales</taxon>
        <taxon>Streptomycetaceae</taxon>
        <taxon>Streptomyces</taxon>
    </lineage>
</organism>
<gene>
    <name evidence="3" type="ORF">GCM10012287_30450</name>
</gene>
<protein>
    <recommendedName>
        <fullName evidence="2">TIR domain-containing protein</fullName>
    </recommendedName>
</protein>
<dbReference type="NCBIfam" id="TIGR04276">
    <property type="entry name" value="FxsC_Cterm"/>
    <property type="match status" value="1"/>
</dbReference>
<dbReference type="EMBL" id="BMMP01000009">
    <property type="protein sequence ID" value="GGO50527.1"/>
    <property type="molecule type" value="Genomic_DNA"/>
</dbReference>
<feature type="region of interest" description="Disordered" evidence="1">
    <location>
        <begin position="405"/>
        <end position="440"/>
    </location>
</feature>
<dbReference type="Proteomes" id="UP000631535">
    <property type="component" value="Unassembled WGS sequence"/>
</dbReference>
<comment type="caution">
    <text evidence="3">The sequence shown here is derived from an EMBL/GenBank/DDBJ whole genome shotgun (WGS) entry which is preliminary data.</text>
</comment>
<feature type="region of interest" description="Disordered" evidence="1">
    <location>
        <begin position="197"/>
        <end position="220"/>
    </location>
</feature>
<evidence type="ECO:0000259" key="2">
    <source>
        <dbReference type="Pfam" id="PF13676"/>
    </source>
</evidence>
<dbReference type="Gene3D" id="3.40.50.10140">
    <property type="entry name" value="Toll/interleukin-1 receptor homology (TIR) domain"/>
    <property type="match status" value="1"/>
</dbReference>
<feature type="domain" description="TIR" evidence="2">
    <location>
        <begin position="21"/>
        <end position="153"/>
    </location>
</feature>
<keyword evidence="4" id="KW-1185">Reference proteome</keyword>
<accession>A0ABQ2MEY2</accession>
<evidence type="ECO:0000313" key="4">
    <source>
        <dbReference type="Proteomes" id="UP000631535"/>
    </source>
</evidence>
<dbReference type="InterPro" id="IPR047603">
    <property type="entry name" value="FxsC_N"/>
</dbReference>
<feature type="compositionally biased region" description="Polar residues" evidence="1">
    <location>
        <begin position="209"/>
        <end position="220"/>
    </location>
</feature>
<dbReference type="InterPro" id="IPR026367">
    <property type="entry name" value="FxsC_C"/>
</dbReference>
<dbReference type="Pfam" id="PF13676">
    <property type="entry name" value="TIR_2"/>
    <property type="match status" value="1"/>
</dbReference>